<evidence type="ECO:0000313" key="7">
    <source>
        <dbReference type="Proteomes" id="UP001527925"/>
    </source>
</evidence>
<protein>
    <recommendedName>
        <fullName evidence="8">Magnesium transporter</fullName>
    </recommendedName>
</protein>
<dbReference type="PANTHER" id="PTHR12570">
    <property type="match status" value="1"/>
</dbReference>
<gene>
    <name evidence="6" type="ORF">HK105_206591</name>
</gene>
<feature type="transmembrane region" description="Helical" evidence="5">
    <location>
        <begin position="52"/>
        <end position="71"/>
    </location>
</feature>
<keyword evidence="3 5" id="KW-1133">Transmembrane helix</keyword>
<evidence type="ECO:0008006" key="8">
    <source>
        <dbReference type="Google" id="ProtNLM"/>
    </source>
</evidence>
<feature type="transmembrane region" description="Helical" evidence="5">
    <location>
        <begin position="12"/>
        <end position="32"/>
    </location>
</feature>
<dbReference type="PANTHER" id="PTHR12570:SF85">
    <property type="entry name" value="DUF803 DOMAIN MEMBRANE PROTEIN (AFU_ORTHOLOGUE AFUA_1G15880)"/>
    <property type="match status" value="1"/>
</dbReference>
<dbReference type="InterPro" id="IPR008521">
    <property type="entry name" value="Mg_trans_NIPA"/>
</dbReference>
<dbReference type="Proteomes" id="UP001527925">
    <property type="component" value="Unassembled WGS sequence"/>
</dbReference>
<feature type="transmembrane region" description="Helical" evidence="5">
    <location>
        <begin position="146"/>
        <end position="164"/>
    </location>
</feature>
<feature type="transmembrane region" description="Helical" evidence="5">
    <location>
        <begin position="77"/>
        <end position="100"/>
    </location>
</feature>
<feature type="transmembrane region" description="Helical" evidence="5">
    <location>
        <begin position="173"/>
        <end position="194"/>
    </location>
</feature>
<reference evidence="6 7" key="1">
    <citation type="submission" date="2023-09" db="EMBL/GenBank/DDBJ databases">
        <title>Pangenome analysis of Batrachochytrium dendrobatidis and related Chytrids.</title>
        <authorList>
            <person name="Yacoub M.N."/>
            <person name="Stajich J.E."/>
            <person name="James T.Y."/>
        </authorList>
    </citation>
    <scope>NUCLEOTIDE SEQUENCE [LARGE SCALE GENOMIC DNA]</scope>
    <source>
        <strain evidence="6 7">JEL0888</strain>
    </source>
</reference>
<feature type="transmembrane region" description="Helical" evidence="5">
    <location>
        <begin position="107"/>
        <end position="126"/>
    </location>
</feature>
<evidence type="ECO:0000256" key="3">
    <source>
        <dbReference type="ARBA" id="ARBA00022989"/>
    </source>
</evidence>
<dbReference type="EMBL" id="JADGIZ020000040">
    <property type="protein sequence ID" value="KAL2913857.1"/>
    <property type="molecule type" value="Genomic_DNA"/>
</dbReference>
<dbReference type="Pfam" id="PF05653">
    <property type="entry name" value="Mg_trans_NIPA"/>
    <property type="match status" value="1"/>
</dbReference>
<keyword evidence="2 5" id="KW-0812">Transmembrane</keyword>
<feature type="transmembrane region" description="Helical" evidence="5">
    <location>
        <begin position="274"/>
        <end position="294"/>
    </location>
</feature>
<feature type="transmembrane region" description="Helical" evidence="5">
    <location>
        <begin position="243"/>
        <end position="262"/>
    </location>
</feature>
<keyword evidence="4 5" id="KW-0472">Membrane</keyword>
<evidence type="ECO:0000256" key="2">
    <source>
        <dbReference type="ARBA" id="ARBA00022692"/>
    </source>
</evidence>
<evidence type="ECO:0000256" key="1">
    <source>
        <dbReference type="ARBA" id="ARBA00004141"/>
    </source>
</evidence>
<organism evidence="6 7">
    <name type="scientific">Polyrhizophydium stewartii</name>
    <dbReference type="NCBI Taxonomy" id="2732419"/>
    <lineage>
        <taxon>Eukaryota</taxon>
        <taxon>Fungi</taxon>
        <taxon>Fungi incertae sedis</taxon>
        <taxon>Chytridiomycota</taxon>
        <taxon>Chytridiomycota incertae sedis</taxon>
        <taxon>Chytridiomycetes</taxon>
        <taxon>Rhizophydiales</taxon>
        <taxon>Rhizophydiales incertae sedis</taxon>
        <taxon>Polyrhizophydium</taxon>
    </lineage>
</organism>
<name>A0ABR4N2S9_9FUNG</name>
<evidence type="ECO:0000256" key="5">
    <source>
        <dbReference type="SAM" id="Phobius"/>
    </source>
</evidence>
<feature type="transmembrane region" description="Helical" evidence="5">
    <location>
        <begin position="214"/>
        <end position="231"/>
    </location>
</feature>
<sequence>MSGDSGKYVGLALALASSLLIGTSFIITKRALMDSAKATGRVGEGFDYLRNYMWWAGTSTMVLGEVANFLAYSFAPAILVTPLGAGSVFVSAVLSSVFLNESLGRDGVIGCVLCVLGSLIVILHSPEEDAIETVDDVFNHFVQPGFLIYLFLVSAVSLYLIYYVGPKYGKRNMLVYISICSLVGSISVMAVKGFAVAVKLTFAGDNQLFKPSTWLFGFTVLFCAITQVNYFNKALDLFSTNRVTPIYYVFFTTATIVASIILSQGVNKSTAVEMISVLAGFVTIFLGVFMVNGAKSNAASFLDKSANSRSSLSLGPRLSVNLSAKPNVSEHHLLKTFDEEHLGFSEDEEDSP</sequence>
<evidence type="ECO:0000313" key="6">
    <source>
        <dbReference type="EMBL" id="KAL2913857.1"/>
    </source>
</evidence>
<comment type="subcellular location">
    <subcellularLocation>
        <location evidence="1">Membrane</location>
        <topology evidence="1">Multi-pass membrane protein</topology>
    </subcellularLocation>
</comment>
<keyword evidence="7" id="KW-1185">Reference proteome</keyword>
<comment type="caution">
    <text evidence="6">The sequence shown here is derived from an EMBL/GenBank/DDBJ whole genome shotgun (WGS) entry which is preliminary data.</text>
</comment>
<proteinExistence type="predicted"/>
<evidence type="ECO:0000256" key="4">
    <source>
        <dbReference type="ARBA" id="ARBA00023136"/>
    </source>
</evidence>
<dbReference type="InterPro" id="IPR037185">
    <property type="entry name" value="EmrE-like"/>
</dbReference>
<dbReference type="SUPFAM" id="SSF103481">
    <property type="entry name" value="Multidrug resistance efflux transporter EmrE"/>
    <property type="match status" value="1"/>
</dbReference>
<accession>A0ABR4N2S9</accession>